<comment type="caution">
    <text evidence="2">The sequence shown here is derived from an EMBL/GenBank/DDBJ whole genome shotgun (WGS) entry which is preliminary data.</text>
</comment>
<organism evidence="2 3">
    <name type="scientific">Sphingomonas tagetis</name>
    <dbReference type="NCBI Taxonomy" id="2949092"/>
    <lineage>
        <taxon>Bacteria</taxon>
        <taxon>Pseudomonadati</taxon>
        <taxon>Pseudomonadota</taxon>
        <taxon>Alphaproteobacteria</taxon>
        <taxon>Sphingomonadales</taxon>
        <taxon>Sphingomonadaceae</taxon>
        <taxon>Sphingomonas</taxon>
    </lineage>
</organism>
<proteinExistence type="predicted"/>
<dbReference type="EMBL" id="JAMLDX010000005">
    <property type="protein sequence ID" value="MCP3730446.1"/>
    <property type="molecule type" value="Genomic_DNA"/>
</dbReference>
<feature type="coiled-coil region" evidence="1">
    <location>
        <begin position="67"/>
        <end position="94"/>
    </location>
</feature>
<reference evidence="2" key="1">
    <citation type="submission" date="2022-05" db="EMBL/GenBank/DDBJ databases">
        <title>Sphingomonas sp. strain MG17 Genome sequencing and assembly.</title>
        <authorList>
            <person name="Kim I."/>
        </authorList>
    </citation>
    <scope>NUCLEOTIDE SEQUENCE</scope>
    <source>
        <strain evidence="2">MG17</strain>
    </source>
</reference>
<dbReference type="AlphaFoldDB" id="A0A9X2HKP1"/>
<protein>
    <submittedName>
        <fullName evidence="2">Uncharacterized protein</fullName>
    </submittedName>
</protein>
<accession>A0A9X2HKP1</accession>
<evidence type="ECO:0000313" key="3">
    <source>
        <dbReference type="Proteomes" id="UP001139451"/>
    </source>
</evidence>
<name>A0A9X2HKP1_9SPHN</name>
<evidence type="ECO:0000313" key="2">
    <source>
        <dbReference type="EMBL" id="MCP3730446.1"/>
    </source>
</evidence>
<keyword evidence="1" id="KW-0175">Coiled coil</keyword>
<evidence type="ECO:0000256" key="1">
    <source>
        <dbReference type="SAM" id="Coils"/>
    </source>
</evidence>
<dbReference type="Proteomes" id="UP001139451">
    <property type="component" value="Unassembled WGS sequence"/>
</dbReference>
<dbReference type="RefSeq" id="WP_254292578.1">
    <property type="nucleotide sequence ID" value="NZ_JAMLDX010000005.1"/>
</dbReference>
<sequence>MADVSGSDMAIGGGAFAASWAGLKWLAEFLTNRTDKRDADRDARAKQRAAELDAREAKLDAQEAAKVTALEGRLEALEKKQEQQGEELERYRRVIDILVAKVAREDPNAPELRQVASLLGPLWPIHLHAPPDMADLIDKLNKID</sequence>
<gene>
    <name evidence="2" type="ORF">M9978_08390</name>
</gene>
<keyword evidence="3" id="KW-1185">Reference proteome</keyword>